<dbReference type="PANTHER" id="PTHR16320:SF24">
    <property type="entry name" value="PHOSPHODIESTERASE, PUTATIVE-RELATED"/>
    <property type="match status" value="1"/>
</dbReference>
<evidence type="ECO:0000259" key="15">
    <source>
        <dbReference type="Pfam" id="PF03372"/>
    </source>
</evidence>
<evidence type="ECO:0000256" key="8">
    <source>
        <dbReference type="ARBA" id="ARBA00022842"/>
    </source>
</evidence>
<dbReference type="InterPro" id="IPR005135">
    <property type="entry name" value="Endo/exonuclease/phosphatase"/>
</dbReference>
<evidence type="ECO:0000256" key="2">
    <source>
        <dbReference type="ARBA" id="ARBA00004760"/>
    </source>
</evidence>
<evidence type="ECO:0000256" key="7">
    <source>
        <dbReference type="ARBA" id="ARBA00022801"/>
    </source>
</evidence>
<gene>
    <name evidence="16" type="ORF">EVG20_g6328</name>
</gene>
<dbReference type="GO" id="GO:0046872">
    <property type="term" value="F:metal ion binding"/>
    <property type="evidence" value="ECO:0007669"/>
    <property type="project" value="UniProtKB-KW"/>
</dbReference>
<evidence type="ECO:0000256" key="10">
    <source>
        <dbReference type="ARBA" id="ARBA00022989"/>
    </source>
</evidence>
<dbReference type="EMBL" id="SEOQ01000417">
    <property type="protein sequence ID" value="TFY63394.1"/>
    <property type="molecule type" value="Genomic_DNA"/>
</dbReference>
<dbReference type="GO" id="GO:0016020">
    <property type="term" value="C:membrane"/>
    <property type="evidence" value="ECO:0007669"/>
    <property type="project" value="UniProtKB-SubCell"/>
</dbReference>
<keyword evidence="7" id="KW-0378">Hydrolase</keyword>
<evidence type="ECO:0000313" key="17">
    <source>
        <dbReference type="Proteomes" id="UP000298327"/>
    </source>
</evidence>
<evidence type="ECO:0000256" key="3">
    <source>
        <dbReference type="ARBA" id="ARBA00004991"/>
    </source>
</evidence>
<dbReference type="GO" id="GO:0006665">
    <property type="term" value="P:sphingolipid metabolic process"/>
    <property type="evidence" value="ECO:0007669"/>
    <property type="project" value="UniProtKB-KW"/>
</dbReference>
<keyword evidence="11" id="KW-0443">Lipid metabolism</keyword>
<evidence type="ECO:0000256" key="14">
    <source>
        <dbReference type="SAM" id="Phobius"/>
    </source>
</evidence>
<comment type="pathway">
    <text evidence="3">Sphingolipid metabolism.</text>
</comment>
<comment type="pathway">
    <text evidence="2">Lipid metabolism; sphingolipid metabolism.</text>
</comment>
<organism evidence="16 17">
    <name type="scientific">Dentipellis fragilis</name>
    <dbReference type="NCBI Taxonomy" id="205917"/>
    <lineage>
        <taxon>Eukaryota</taxon>
        <taxon>Fungi</taxon>
        <taxon>Dikarya</taxon>
        <taxon>Basidiomycota</taxon>
        <taxon>Agaricomycotina</taxon>
        <taxon>Agaricomycetes</taxon>
        <taxon>Russulales</taxon>
        <taxon>Hericiaceae</taxon>
        <taxon>Dentipellis</taxon>
    </lineage>
</organism>
<keyword evidence="5 14" id="KW-0812">Transmembrane</keyword>
<feature type="transmembrane region" description="Helical" evidence="14">
    <location>
        <begin position="417"/>
        <end position="439"/>
    </location>
</feature>
<evidence type="ECO:0000313" key="16">
    <source>
        <dbReference type="EMBL" id="TFY63394.1"/>
    </source>
</evidence>
<keyword evidence="12 14" id="KW-0472">Membrane</keyword>
<keyword evidence="17" id="KW-1185">Reference proteome</keyword>
<keyword evidence="10 14" id="KW-1133">Transmembrane helix</keyword>
<evidence type="ECO:0000256" key="1">
    <source>
        <dbReference type="ARBA" id="ARBA00004141"/>
    </source>
</evidence>
<comment type="similarity">
    <text evidence="4">Belongs to the neutral sphingomyelinase family.</text>
</comment>
<feature type="domain" description="Endonuclease/exonuclease/phosphatase" evidence="15">
    <location>
        <begin position="11"/>
        <end position="306"/>
    </location>
</feature>
<keyword evidence="6" id="KW-0479">Metal-binding</keyword>
<dbReference type="STRING" id="205917.A0A4Y9YLL6"/>
<evidence type="ECO:0000256" key="6">
    <source>
        <dbReference type="ARBA" id="ARBA00022723"/>
    </source>
</evidence>
<evidence type="ECO:0000256" key="5">
    <source>
        <dbReference type="ARBA" id="ARBA00022692"/>
    </source>
</evidence>
<evidence type="ECO:0000256" key="9">
    <source>
        <dbReference type="ARBA" id="ARBA00022919"/>
    </source>
</evidence>
<name>A0A4Y9YLL6_9AGAM</name>
<dbReference type="InterPro" id="IPR036691">
    <property type="entry name" value="Endo/exonu/phosph_ase_sf"/>
</dbReference>
<dbReference type="OrthoDB" id="387657at2759"/>
<sequence length="477" mass="51610">MSDDTHIRVFSLNCWGLKYVSKDRHERIAAISSFLSRSNYDIVALQELWVYSDYETVRTSVAKHLPYAKFFYSGALGAGLAIFTRFPIIGATIHSYSLNGSPIDVKAGDWFVGKAATSVLVSHPVLGQVQIFNTHLFAKGGEGGPEHHRAHRLVNAWEFAKQVKQAAEIGRYIIAAGDFNSIPTTLPMTVIRDHAALSDAWASTHSSPSLSTAPNALNFTPHEAIATYGVTADSPLNSYSAGKPLDVHARAAQGKRLDYILFRNPLVPPSLAGTSKSNAMPSLVCTDSRVLLTELIPGLGVSYSDHFGLEATFAIRHPDSQEGTLPAEVPSAPTADHAGQSMPSLSTASEPATTATTTTPTLSVAHATAMLQALTGCYRHSHTRQQRELLVFALCVALLVALLIGTAWLPSAAYTPLFVFAGAGATWLGTTMLYVGFVYGRWELNALMNIIEELELYRRGLDRTLGAGTENYFVSRE</sequence>
<dbReference type="InterPro" id="IPR038772">
    <property type="entry name" value="Sph/SMPD2-like"/>
</dbReference>
<dbReference type="Proteomes" id="UP000298327">
    <property type="component" value="Unassembled WGS sequence"/>
</dbReference>
<dbReference type="Pfam" id="PF03372">
    <property type="entry name" value="Exo_endo_phos"/>
    <property type="match status" value="1"/>
</dbReference>
<proteinExistence type="inferred from homology"/>
<evidence type="ECO:0000256" key="12">
    <source>
        <dbReference type="ARBA" id="ARBA00023136"/>
    </source>
</evidence>
<evidence type="ECO:0000256" key="11">
    <source>
        <dbReference type="ARBA" id="ARBA00023098"/>
    </source>
</evidence>
<comment type="caution">
    <text evidence="16">The sequence shown here is derived from an EMBL/GenBank/DDBJ whole genome shotgun (WGS) entry which is preliminary data.</text>
</comment>
<feature type="compositionally biased region" description="Low complexity" evidence="13">
    <location>
        <begin position="343"/>
        <end position="359"/>
    </location>
</feature>
<evidence type="ECO:0000256" key="4">
    <source>
        <dbReference type="ARBA" id="ARBA00006335"/>
    </source>
</evidence>
<comment type="subcellular location">
    <subcellularLocation>
        <location evidence="1">Membrane</location>
        <topology evidence="1">Multi-pass membrane protein</topology>
    </subcellularLocation>
</comment>
<protein>
    <recommendedName>
        <fullName evidence="15">Endonuclease/exonuclease/phosphatase domain-containing protein</fullName>
    </recommendedName>
</protein>
<dbReference type="GO" id="GO:0004767">
    <property type="term" value="F:sphingomyelin phosphodiesterase activity"/>
    <property type="evidence" value="ECO:0007669"/>
    <property type="project" value="InterPro"/>
</dbReference>
<dbReference type="Gene3D" id="3.60.10.10">
    <property type="entry name" value="Endonuclease/exonuclease/phosphatase"/>
    <property type="match status" value="1"/>
</dbReference>
<feature type="transmembrane region" description="Helical" evidence="14">
    <location>
        <begin position="389"/>
        <end position="411"/>
    </location>
</feature>
<accession>A0A4Y9YLL6</accession>
<dbReference type="AlphaFoldDB" id="A0A4Y9YLL6"/>
<keyword evidence="9" id="KW-0746">Sphingolipid metabolism</keyword>
<reference evidence="16 17" key="1">
    <citation type="submission" date="2019-02" db="EMBL/GenBank/DDBJ databases">
        <title>Genome sequencing of the rare red list fungi Dentipellis fragilis.</title>
        <authorList>
            <person name="Buettner E."/>
            <person name="Kellner H."/>
        </authorList>
    </citation>
    <scope>NUCLEOTIDE SEQUENCE [LARGE SCALE GENOMIC DNA]</scope>
    <source>
        <strain evidence="16 17">DSM 105465</strain>
    </source>
</reference>
<keyword evidence="8" id="KW-0460">Magnesium</keyword>
<evidence type="ECO:0000256" key="13">
    <source>
        <dbReference type="SAM" id="MobiDB-lite"/>
    </source>
</evidence>
<dbReference type="SUPFAM" id="SSF56219">
    <property type="entry name" value="DNase I-like"/>
    <property type="match status" value="1"/>
</dbReference>
<feature type="region of interest" description="Disordered" evidence="13">
    <location>
        <begin position="320"/>
        <end position="359"/>
    </location>
</feature>
<dbReference type="PANTHER" id="PTHR16320">
    <property type="entry name" value="SPHINGOMYELINASE FAMILY MEMBER"/>
    <property type="match status" value="1"/>
</dbReference>